<name>A0A1N7HAK0_9NOCA</name>
<protein>
    <submittedName>
        <fullName evidence="1">Uncharacterized protein</fullName>
    </submittedName>
</protein>
<organism evidence="1 2">
    <name type="scientific">Williamsia sterculiae</name>
    <dbReference type="NCBI Taxonomy" id="1344003"/>
    <lineage>
        <taxon>Bacteria</taxon>
        <taxon>Bacillati</taxon>
        <taxon>Actinomycetota</taxon>
        <taxon>Actinomycetes</taxon>
        <taxon>Mycobacteriales</taxon>
        <taxon>Nocardiaceae</taxon>
        <taxon>Williamsia</taxon>
    </lineage>
</organism>
<sequence>MLIAMATTYRDYLWFKDDEFTGWRGNGHVVSLIRDATAAGVLDALGAVGRRRTDMGFSGFGQQAMEFEMLGLVRPDPYAVQTVQTVGVADIGDGWVLLIQQASDYLGIDDELFGPVIAHHEVVSHYSNVNANNRFAWWRDGKRVVSFEPMSPTMDLEWARATAPEETDTVLALIAEVGGIELDDHEGTRTEFFHIEGSFALAERLTGVEVSKELLASAEFTVAMIPTTTQPDDPYAHELPPSVPLLADSATWDEVYLLYRSAAESTVHATMVLTQGGSGSEERDEAEFWYAPFRGTRQVDADGLLWVDRFPGEHWHRGPYTPNTWPENFIALQRRWEPETPFRSLLDPLTPATPTEVNGRRAWEFVLPADAMSSSDLAVAFDAHTGIPLRAETTHRTEELHDVVLDETFSDDLFAVPDEHPE</sequence>
<reference evidence="1 2" key="1">
    <citation type="submission" date="2017-01" db="EMBL/GenBank/DDBJ databases">
        <authorList>
            <person name="Mah S.A."/>
            <person name="Swanson W.J."/>
            <person name="Moy G.W."/>
            <person name="Vacquier V.D."/>
        </authorList>
    </citation>
    <scope>NUCLEOTIDE SEQUENCE [LARGE SCALE GENOMIC DNA]</scope>
    <source>
        <strain evidence="1 2">CPCC 203464</strain>
    </source>
</reference>
<keyword evidence="2" id="KW-1185">Reference proteome</keyword>
<dbReference type="Pfam" id="PF20062">
    <property type="entry name" value="DUF6461"/>
    <property type="match status" value="1"/>
</dbReference>
<dbReference type="AlphaFoldDB" id="A0A1N7HAK0"/>
<dbReference type="STRING" id="1344003.SAMN05445060_3826"/>
<dbReference type="InterPro" id="IPR045592">
    <property type="entry name" value="DUF6461"/>
</dbReference>
<gene>
    <name evidence="1" type="ORF">SAMN05445060_3826</name>
</gene>
<accession>A0A1N7HAK0</accession>
<dbReference type="EMBL" id="FTNT01000013">
    <property type="protein sequence ID" value="SIS21730.1"/>
    <property type="molecule type" value="Genomic_DNA"/>
</dbReference>
<dbReference type="Proteomes" id="UP000186218">
    <property type="component" value="Unassembled WGS sequence"/>
</dbReference>
<proteinExistence type="predicted"/>
<evidence type="ECO:0000313" key="2">
    <source>
        <dbReference type="Proteomes" id="UP000186218"/>
    </source>
</evidence>
<evidence type="ECO:0000313" key="1">
    <source>
        <dbReference type="EMBL" id="SIS21730.1"/>
    </source>
</evidence>